<evidence type="ECO:0000256" key="6">
    <source>
        <dbReference type="ARBA" id="ARBA00038076"/>
    </source>
</evidence>
<keyword evidence="10" id="KW-0067">ATP-binding</keyword>
<keyword evidence="10" id="KW-0547">Nucleotide-binding</keyword>
<name>A0A1D3UEP0_TANFO</name>
<reference evidence="10 11" key="1">
    <citation type="submission" date="2016-09" db="EMBL/GenBank/DDBJ databases">
        <authorList>
            <person name="Capua I."/>
            <person name="De Benedictis P."/>
            <person name="Joannis T."/>
            <person name="Lombin L.H."/>
            <person name="Cattoli G."/>
        </authorList>
    </citation>
    <scope>NUCLEOTIDE SEQUENCE [LARGE SCALE GENOMIC DNA]</scope>
    <source>
        <strain evidence="10 11">UB20</strain>
    </source>
</reference>
<comment type="similarity">
    <text evidence="6">Belongs to the ABC-4 integral membrane protein family.</text>
</comment>
<organism evidence="10 11">
    <name type="scientific">Tannerella forsythia</name>
    <name type="common">Bacteroides forsythus</name>
    <dbReference type="NCBI Taxonomy" id="28112"/>
    <lineage>
        <taxon>Bacteria</taxon>
        <taxon>Pseudomonadati</taxon>
        <taxon>Bacteroidota</taxon>
        <taxon>Bacteroidia</taxon>
        <taxon>Bacteroidales</taxon>
        <taxon>Tannerellaceae</taxon>
        <taxon>Tannerella</taxon>
    </lineage>
</organism>
<feature type="domain" description="ABC3 transporter permease C-terminal" evidence="8">
    <location>
        <begin position="295"/>
        <end position="415"/>
    </location>
</feature>
<dbReference type="InterPro" id="IPR025857">
    <property type="entry name" value="MacB_PCD"/>
</dbReference>
<feature type="domain" description="MacB-like periplasmic core" evidence="9">
    <location>
        <begin position="27"/>
        <end position="253"/>
    </location>
</feature>
<evidence type="ECO:0000259" key="9">
    <source>
        <dbReference type="Pfam" id="PF12704"/>
    </source>
</evidence>
<evidence type="ECO:0000259" key="8">
    <source>
        <dbReference type="Pfam" id="PF02687"/>
    </source>
</evidence>
<protein>
    <submittedName>
        <fullName evidence="10">Macrolide export ATP-binding/permease protein MacB</fullName>
        <ecNumber evidence="10">3.6.3.-</ecNumber>
    </submittedName>
</protein>
<proteinExistence type="inferred from homology"/>
<evidence type="ECO:0000256" key="5">
    <source>
        <dbReference type="ARBA" id="ARBA00023136"/>
    </source>
</evidence>
<dbReference type="AlphaFoldDB" id="A0A1D3UEP0"/>
<keyword evidence="2" id="KW-1003">Cell membrane</keyword>
<dbReference type="Proteomes" id="UP000182057">
    <property type="component" value="Unassembled WGS sequence"/>
</dbReference>
<gene>
    <name evidence="10" type="primary">macB_3</name>
    <name evidence="10" type="ORF">TFUB20_00403</name>
</gene>
<feature type="transmembrane region" description="Helical" evidence="7">
    <location>
        <begin position="28"/>
        <end position="51"/>
    </location>
</feature>
<keyword evidence="5 7" id="KW-0472">Membrane</keyword>
<evidence type="ECO:0000256" key="3">
    <source>
        <dbReference type="ARBA" id="ARBA00022692"/>
    </source>
</evidence>
<accession>A0A1D3UEP0</accession>
<feature type="transmembrane region" description="Helical" evidence="7">
    <location>
        <begin position="291"/>
        <end position="316"/>
    </location>
</feature>
<dbReference type="GO" id="GO:0005524">
    <property type="term" value="F:ATP binding"/>
    <property type="evidence" value="ECO:0007669"/>
    <property type="project" value="UniProtKB-KW"/>
</dbReference>
<keyword evidence="10" id="KW-0378">Hydrolase</keyword>
<evidence type="ECO:0000313" key="11">
    <source>
        <dbReference type="Proteomes" id="UP000182057"/>
    </source>
</evidence>
<feature type="transmembrane region" description="Helical" evidence="7">
    <location>
        <begin position="385"/>
        <end position="407"/>
    </location>
</feature>
<dbReference type="EMBL" id="FMMM01000019">
    <property type="protein sequence ID" value="SCQ18624.1"/>
    <property type="molecule type" value="Genomic_DNA"/>
</dbReference>
<keyword evidence="3 7" id="KW-0812">Transmembrane</keyword>
<dbReference type="PANTHER" id="PTHR30572:SF4">
    <property type="entry name" value="ABC TRANSPORTER PERMEASE YTRF"/>
    <property type="match status" value="1"/>
</dbReference>
<dbReference type="InterPro" id="IPR050250">
    <property type="entry name" value="Macrolide_Exporter_MacB"/>
</dbReference>
<sequence length="424" mass="47220">MMKRWMMFDTDRWVEIWVTITRNKTRSLLTCFGVFWGILMLVILLGAGAGLKNAMYEGTKGFATNSVFFIAERTGKPYRGFNKGRQWNMRNRDLETIQREVEGLEAISPVLWGSRQEKNVVYGQLTGTYNVKGVHPSYFKIERQQLHFGRLLNEIDSREKRKVCLIGTRINEVLFKNEDPCGKYVRVNGLYYQVVGVVKGRSANINIGGRSEETVFLPYTTMQQALNQGDIMHFLCVSAYPKQPIQKVIDDITGILKRQNGIAPDDKQAVLVINLAAQFRMFDMLFGGIDALVWLVGLGTLLAGVIGISNIMMVTVKERTREIGVRRAIGAKPWNIVSQVMSESLVLTALAGLLGLSFGVFLLDLVDRILSAQPGDSPAILHPGVHIGTAVAATIVLLVCGMLAGLIPAWRAMQIKAIDAIRDE</sequence>
<dbReference type="GO" id="GO:0022857">
    <property type="term" value="F:transmembrane transporter activity"/>
    <property type="evidence" value="ECO:0007669"/>
    <property type="project" value="TreeGrafter"/>
</dbReference>
<evidence type="ECO:0000313" key="10">
    <source>
        <dbReference type="EMBL" id="SCQ18624.1"/>
    </source>
</evidence>
<dbReference type="PANTHER" id="PTHR30572">
    <property type="entry name" value="MEMBRANE COMPONENT OF TRANSPORTER-RELATED"/>
    <property type="match status" value="1"/>
</dbReference>
<evidence type="ECO:0000256" key="2">
    <source>
        <dbReference type="ARBA" id="ARBA00022475"/>
    </source>
</evidence>
<keyword evidence="4 7" id="KW-1133">Transmembrane helix</keyword>
<evidence type="ECO:0000256" key="1">
    <source>
        <dbReference type="ARBA" id="ARBA00004651"/>
    </source>
</evidence>
<dbReference type="EC" id="3.6.3.-" evidence="10"/>
<dbReference type="Pfam" id="PF12704">
    <property type="entry name" value="MacB_PCD"/>
    <property type="match status" value="1"/>
</dbReference>
<feature type="transmembrane region" description="Helical" evidence="7">
    <location>
        <begin position="345"/>
        <end position="365"/>
    </location>
</feature>
<dbReference type="GO" id="GO:0005886">
    <property type="term" value="C:plasma membrane"/>
    <property type="evidence" value="ECO:0007669"/>
    <property type="project" value="UniProtKB-SubCell"/>
</dbReference>
<evidence type="ECO:0000256" key="7">
    <source>
        <dbReference type="SAM" id="Phobius"/>
    </source>
</evidence>
<evidence type="ECO:0000256" key="4">
    <source>
        <dbReference type="ARBA" id="ARBA00022989"/>
    </source>
</evidence>
<comment type="subcellular location">
    <subcellularLocation>
        <location evidence="1">Cell membrane</location>
        <topology evidence="1">Multi-pass membrane protein</topology>
    </subcellularLocation>
</comment>
<dbReference type="InterPro" id="IPR003838">
    <property type="entry name" value="ABC3_permease_C"/>
</dbReference>
<dbReference type="GO" id="GO:0016787">
    <property type="term" value="F:hydrolase activity"/>
    <property type="evidence" value="ECO:0007669"/>
    <property type="project" value="UniProtKB-KW"/>
</dbReference>
<dbReference type="Pfam" id="PF02687">
    <property type="entry name" value="FtsX"/>
    <property type="match status" value="1"/>
</dbReference>